<proteinExistence type="predicted"/>
<gene>
    <name evidence="1" type="ORF">I7X43_05705</name>
</gene>
<organism evidence="1 2">
    <name type="scientific">Inhella gelatinilytica</name>
    <dbReference type="NCBI Taxonomy" id="2795030"/>
    <lineage>
        <taxon>Bacteria</taxon>
        <taxon>Pseudomonadati</taxon>
        <taxon>Pseudomonadota</taxon>
        <taxon>Betaproteobacteria</taxon>
        <taxon>Burkholderiales</taxon>
        <taxon>Sphaerotilaceae</taxon>
        <taxon>Inhella</taxon>
    </lineage>
</organism>
<dbReference type="Pfam" id="PF11227">
    <property type="entry name" value="DUF3025"/>
    <property type="match status" value="2"/>
</dbReference>
<protein>
    <submittedName>
        <fullName evidence="1">DUF3025 domain-containing protein</fullName>
    </submittedName>
</protein>
<dbReference type="InterPro" id="IPR021390">
    <property type="entry name" value="DUF3025"/>
</dbReference>
<dbReference type="EMBL" id="JAEDAL010000002">
    <property type="protein sequence ID" value="MBH9552345.1"/>
    <property type="molecule type" value="Genomic_DNA"/>
</dbReference>
<dbReference type="AlphaFoldDB" id="A0A931IWK6"/>
<evidence type="ECO:0000313" key="2">
    <source>
        <dbReference type="Proteomes" id="UP000620139"/>
    </source>
</evidence>
<name>A0A931IWK6_9BURK</name>
<sequence length="240" mass="26741">MVLPPTFVEAPWCAPLRWAWSRVGTVGSVAERLNAAHLAPRRFVAQTDLPSGEAYEAYIARTGQVPTRDNAHDALNGLIWCAEPQRKLRLNALQAEAIAARGVGGQRGPLRDALTLFDENGAWWPDCPRAIEAAWRRRDWCTMFVALRPLWRESRPRLFGHALLEQLALAPRKGLCAHVVLGDPLTLSAEQWRAKPFLPLPVLGVPGWWPANEESSFYDEASVFRPLRRQAGGVSVQGIQ</sequence>
<keyword evidence="2" id="KW-1185">Reference proteome</keyword>
<comment type="caution">
    <text evidence="1">The sequence shown here is derived from an EMBL/GenBank/DDBJ whole genome shotgun (WGS) entry which is preliminary data.</text>
</comment>
<evidence type="ECO:0000313" key="1">
    <source>
        <dbReference type="EMBL" id="MBH9552345.1"/>
    </source>
</evidence>
<accession>A0A931IWK6</accession>
<reference evidence="1" key="1">
    <citation type="submission" date="2020-12" db="EMBL/GenBank/DDBJ databases">
        <title>The genome sequence of Inhella sp. 4Y17.</title>
        <authorList>
            <person name="Liu Y."/>
        </authorList>
    </citation>
    <scope>NUCLEOTIDE SEQUENCE</scope>
    <source>
        <strain evidence="1">4Y10</strain>
    </source>
</reference>
<dbReference type="Proteomes" id="UP000620139">
    <property type="component" value="Unassembled WGS sequence"/>
</dbReference>